<evidence type="ECO:0000256" key="1">
    <source>
        <dbReference type="SAM" id="Phobius"/>
    </source>
</evidence>
<keyword evidence="1" id="KW-0812">Transmembrane</keyword>
<feature type="transmembrane region" description="Helical" evidence="1">
    <location>
        <begin position="90"/>
        <end position="108"/>
    </location>
</feature>
<gene>
    <name evidence="2" type="ORF">G8O30_00855</name>
</gene>
<proteinExistence type="predicted"/>
<dbReference type="KEGG" id="mcui:G8O30_00855"/>
<reference evidence="2 3" key="1">
    <citation type="submission" date="2019-07" db="EMBL/GenBank/DDBJ databases">
        <title>Genome sequence of 2 isolates from Red Sea Mangroves.</title>
        <authorList>
            <person name="Sefrji F."/>
            <person name="Michoud G."/>
            <person name="Merlino G."/>
            <person name="Daffonchio D."/>
        </authorList>
    </citation>
    <scope>NUCLEOTIDE SEQUENCE [LARGE SCALE GENOMIC DNA]</scope>
    <source>
        <strain evidence="2 3">R1DC41</strain>
    </source>
</reference>
<feature type="transmembrane region" description="Helical" evidence="1">
    <location>
        <begin position="35"/>
        <end position="53"/>
    </location>
</feature>
<evidence type="ECO:0000313" key="3">
    <source>
        <dbReference type="Proteomes" id="UP000593626"/>
    </source>
</evidence>
<sequence>MNSPNLVRLGMIFIAIISLFLLPKQALKRFLPTSIFTSFLVIFMCTLAVPYKWWKVTGGIKGKVLNDASFILGPFFAGTLWIFHLTYGNFKVYALVNFLFDWAFSYPLNHLFQKWKLYKLLNFKQKHILLFFTSYSFIIYFFQGIIEIGRKNLNN</sequence>
<feature type="transmembrane region" description="Helical" evidence="1">
    <location>
        <begin position="65"/>
        <end position="83"/>
    </location>
</feature>
<evidence type="ECO:0008006" key="4">
    <source>
        <dbReference type="Google" id="ProtNLM"/>
    </source>
</evidence>
<dbReference type="AlphaFoldDB" id="A0A7S8HH61"/>
<name>A0A7S8HH61_9BACI</name>
<dbReference type="EMBL" id="CP049742">
    <property type="protein sequence ID" value="QPC48306.1"/>
    <property type="molecule type" value="Genomic_DNA"/>
</dbReference>
<keyword evidence="1" id="KW-1133">Transmembrane helix</keyword>
<dbReference type="Proteomes" id="UP000593626">
    <property type="component" value="Chromosome"/>
</dbReference>
<organism evidence="2 3">
    <name type="scientific">Mangrovibacillus cuniculi</name>
    <dbReference type="NCBI Taxonomy" id="2593652"/>
    <lineage>
        <taxon>Bacteria</taxon>
        <taxon>Bacillati</taxon>
        <taxon>Bacillota</taxon>
        <taxon>Bacilli</taxon>
        <taxon>Bacillales</taxon>
        <taxon>Bacillaceae</taxon>
        <taxon>Mangrovibacillus</taxon>
    </lineage>
</organism>
<protein>
    <recommendedName>
        <fullName evidence="4">Permease</fullName>
    </recommendedName>
</protein>
<feature type="transmembrane region" description="Helical" evidence="1">
    <location>
        <begin position="128"/>
        <end position="146"/>
    </location>
</feature>
<keyword evidence="1" id="KW-0472">Membrane</keyword>
<feature type="transmembrane region" description="Helical" evidence="1">
    <location>
        <begin position="6"/>
        <end position="23"/>
    </location>
</feature>
<accession>A0A7S8HH61</accession>
<keyword evidence="3" id="KW-1185">Reference proteome</keyword>
<evidence type="ECO:0000313" key="2">
    <source>
        <dbReference type="EMBL" id="QPC48306.1"/>
    </source>
</evidence>